<accession>A0A0R3MXD5</accession>
<sequence>MHLIEPSLKASRCLQDRYFLSFMARSIASPTGSPGSYLVRAIEVFDRRILHSEKSSYCLL</sequence>
<dbReference type="Proteomes" id="UP000052023">
    <property type="component" value="Unassembled WGS sequence"/>
</dbReference>
<protein>
    <submittedName>
        <fullName evidence="1">Uncharacterized protein</fullName>
    </submittedName>
</protein>
<keyword evidence="2" id="KW-1185">Reference proteome</keyword>
<gene>
    <name evidence="1" type="ORF">CQ13_28705</name>
</gene>
<comment type="caution">
    <text evidence="1">The sequence shown here is derived from an EMBL/GenBank/DDBJ whole genome shotgun (WGS) entry which is preliminary data.</text>
</comment>
<dbReference type="EMBL" id="LLYA01000163">
    <property type="protein sequence ID" value="KRR22589.1"/>
    <property type="molecule type" value="Genomic_DNA"/>
</dbReference>
<proteinExistence type="predicted"/>
<dbReference type="AlphaFoldDB" id="A0A0R3MXD5"/>
<evidence type="ECO:0000313" key="1">
    <source>
        <dbReference type="EMBL" id="KRR22589.1"/>
    </source>
</evidence>
<organism evidence="1 2">
    <name type="scientific">Bradyrhizobium retamae</name>
    <dbReference type="NCBI Taxonomy" id="1300035"/>
    <lineage>
        <taxon>Bacteria</taxon>
        <taxon>Pseudomonadati</taxon>
        <taxon>Pseudomonadota</taxon>
        <taxon>Alphaproteobacteria</taxon>
        <taxon>Hyphomicrobiales</taxon>
        <taxon>Nitrobacteraceae</taxon>
        <taxon>Bradyrhizobium</taxon>
    </lineage>
</organism>
<evidence type="ECO:0000313" key="2">
    <source>
        <dbReference type="Proteomes" id="UP000052023"/>
    </source>
</evidence>
<name>A0A0R3MXD5_9BRAD</name>
<reference evidence="1 2" key="1">
    <citation type="submission" date="2014-03" db="EMBL/GenBank/DDBJ databases">
        <title>Bradyrhizobium valentinum sp. nov., isolated from effective nodules of Lupinus mariae-josephae, a lupine endemic of basic-lime soils in Eastern Spain.</title>
        <authorList>
            <person name="Duran D."/>
            <person name="Rey L."/>
            <person name="Navarro A."/>
            <person name="Busquets A."/>
            <person name="Imperial J."/>
            <person name="Ruiz-Argueso T."/>
        </authorList>
    </citation>
    <scope>NUCLEOTIDE SEQUENCE [LARGE SCALE GENOMIC DNA]</scope>
    <source>
        <strain evidence="1 2">Ro19</strain>
    </source>
</reference>